<evidence type="ECO:0000256" key="5">
    <source>
        <dbReference type="NCBIfam" id="TIGR00112"/>
    </source>
</evidence>
<evidence type="ECO:0000256" key="2">
    <source>
        <dbReference type="ARBA" id="ARBA00022857"/>
    </source>
</evidence>
<dbReference type="GO" id="GO:0005737">
    <property type="term" value="C:cytoplasm"/>
    <property type="evidence" value="ECO:0007669"/>
    <property type="project" value="UniProtKB-SubCell"/>
</dbReference>
<dbReference type="InterPro" id="IPR000304">
    <property type="entry name" value="Pyrroline-COOH_reductase"/>
</dbReference>
<dbReference type="NCBIfam" id="TIGR00112">
    <property type="entry name" value="proC"/>
    <property type="match status" value="1"/>
</dbReference>
<evidence type="ECO:0000256" key="3">
    <source>
        <dbReference type="ARBA" id="ARBA00023002"/>
    </source>
</evidence>
<dbReference type="InterPro" id="IPR029036">
    <property type="entry name" value="P5CR_dimer"/>
</dbReference>
<dbReference type="PANTHER" id="PTHR11645">
    <property type="entry name" value="PYRROLINE-5-CARBOXYLATE REDUCTASE"/>
    <property type="match status" value="1"/>
</dbReference>
<evidence type="ECO:0000256" key="6">
    <source>
        <dbReference type="PIRSR" id="PIRSR000193-1"/>
    </source>
</evidence>
<feature type="domain" description="Pyrroline-5-carboxylate reductase dimerisation" evidence="9">
    <location>
        <begin position="155"/>
        <end position="259"/>
    </location>
</feature>
<sequence>MKVTVIGCGNLGSSFIEGLIKSELLTPSDITASDPDEEKLEKMRELRVKTTSDNQEATKRNDKIFIAVKPSLVPEVLKSLDLSEKKLIISLAAVVSTELMNNHTEARIIRVMPNICGSVKEMASAYALGPRAEKEDGEFLEMVLNNLGKTVRVEERLMDTVTGLSGSGPAFIFLVIKAMKEAGEELGLPEKDALKLAAQTVKGSGELVLKSGETLQDLIDMVSSPKGTTIEGLKVLKQAETEKNIKKAVKAAAERAEELSK</sequence>
<dbReference type="InterPro" id="IPR008927">
    <property type="entry name" value="6-PGluconate_DH-like_C_sf"/>
</dbReference>
<dbReference type="Pfam" id="PF03807">
    <property type="entry name" value="F420_oxidored"/>
    <property type="match status" value="1"/>
</dbReference>
<dbReference type="InterPro" id="IPR028939">
    <property type="entry name" value="P5C_Rdtase_cat_N"/>
</dbReference>
<dbReference type="SUPFAM" id="SSF48179">
    <property type="entry name" value="6-phosphogluconate dehydrogenase C-terminal domain-like"/>
    <property type="match status" value="1"/>
</dbReference>
<keyword evidence="4 7" id="KW-0641">Proline biosynthesis</keyword>
<dbReference type="InterPro" id="IPR036291">
    <property type="entry name" value="NAD(P)-bd_dom_sf"/>
</dbReference>
<dbReference type="EMBL" id="LHYJ01000038">
    <property type="protein sequence ID" value="KXB07927.1"/>
    <property type="molecule type" value="Genomic_DNA"/>
</dbReference>
<dbReference type="PANTHER" id="PTHR11645:SF0">
    <property type="entry name" value="PYRROLINE-5-CARBOXYLATE REDUCTASE 3"/>
    <property type="match status" value="1"/>
</dbReference>
<evidence type="ECO:0000256" key="1">
    <source>
        <dbReference type="ARBA" id="ARBA00005525"/>
    </source>
</evidence>
<evidence type="ECO:0000259" key="8">
    <source>
        <dbReference type="Pfam" id="PF03807"/>
    </source>
</evidence>
<keyword evidence="4 7" id="KW-0028">Amino-acid biosynthesis</keyword>
<dbReference type="Proteomes" id="UP000070175">
    <property type="component" value="Unassembled WGS sequence"/>
</dbReference>
<gene>
    <name evidence="4" type="primary">proC</name>
    <name evidence="10" type="ORF">AKJ56_02135</name>
</gene>
<dbReference type="PROSITE" id="PS00521">
    <property type="entry name" value="P5CR"/>
    <property type="match status" value="1"/>
</dbReference>
<dbReference type="SUPFAM" id="SSF51735">
    <property type="entry name" value="NAD(P)-binding Rossmann-fold domains"/>
    <property type="match status" value="1"/>
</dbReference>
<comment type="similarity">
    <text evidence="1 4 7">Belongs to the pyrroline-5-carboxylate reductase family.</text>
</comment>
<reference evidence="10 11" key="1">
    <citation type="journal article" date="2016" name="Sci. Rep.">
        <title>Metabolic traits of an uncultured archaeal lineage -MSBL1- from brine pools of the Red Sea.</title>
        <authorList>
            <person name="Mwirichia R."/>
            <person name="Alam I."/>
            <person name="Rashid M."/>
            <person name="Vinu M."/>
            <person name="Ba-Alawi W."/>
            <person name="Anthony Kamau A."/>
            <person name="Kamanda Ngugi D."/>
            <person name="Goker M."/>
            <person name="Klenk H.P."/>
            <person name="Bajic V."/>
            <person name="Stingl U."/>
        </authorList>
    </citation>
    <scope>NUCLEOTIDE SEQUENCE [LARGE SCALE GENOMIC DNA]</scope>
    <source>
        <strain evidence="10">SCGC-AAA382N08</strain>
    </source>
</reference>
<feature type="binding site" evidence="6">
    <location>
        <begin position="6"/>
        <end position="11"/>
    </location>
    <ligand>
        <name>NADP(+)</name>
        <dbReference type="ChEBI" id="CHEBI:58349"/>
    </ligand>
</feature>
<comment type="function">
    <text evidence="4">Catalyzes the reduction of 1-pyrroline-5-carboxylate (PCA) to L-proline.</text>
</comment>
<dbReference type="Gene3D" id="3.40.50.720">
    <property type="entry name" value="NAD(P)-binding Rossmann-like Domain"/>
    <property type="match status" value="1"/>
</dbReference>
<dbReference type="GO" id="GO:0055129">
    <property type="term" value="P:L-proline biosynthetic process"/>
    <property type="evidence" value="ECO:0007669"/>
    <property type="project" value="UniProtKB-UniRule"/>
</dbReference>
<evidence type="ECO:0000259" key="9">
    <source>
        <dbReference type="Pfam" id="PF14748"/>
    </source>
</evidence>
<feature type="domain" description="Pyrroline-5-carboxylate reductase catalytic N-terminal" evidence="8">
    <location>
        <begin position="2"/>
        <end position="93"/>
    </location>
</feature>
<dbReference type="Gene3D" id="1.10.3730.10">
    <property type="entry name" value="ProC C-terminal domain-like"/>
    <property type="match status" value="1"/>
</dbReference>
<comment type="catalytic activity">
    <reaction evidence="4 7">
        <text>L-proline + NADP(+) = (S)-1-pyrroline-5-carboxylate + NADPH + 2 H(+)</text>
        <dbReference type="Rhea" id="RHEA:14109"/>
        <dbReference type="ChEBI" id="CHEBI:15378"/>
        <dbReference type="ChEBI" id="CHEBI:17388"/>
        <dbReference type="ChEBI" id="CHEBI:57783"/>
        <dbReference type="ChEBI" id="CHEBI:58349"/>
        <dbReference type="ChEBI" id="CHEBI:60039"/>
        <dbReference type="EC" id="1.5.1.2"/>
    </reaction>
</comment>
<evidence type="ECO:0000256" key="7">
    <source>
        <dbReference type="RuleBase" id="RU003903"/>
    </source>
</evidence>
<dbReference type="HAMAP" id="MF_01925">
    <property type="entry name" value="P5C_reductase"/>
    <property type="match status" value="1"/>
</dbReference>
<dbReference type="GO" id="GO:0004735">
    <property type="term" value="F:pyrroline-5-carboxylate reductase activity"/>
    <property type="evidence" value="ECO:0007669"/>
    <property type="project" value="UniProtKB-UniRule"/>
</dbReference>
<keyword evidence="2 4" id="KW-0521">NADP</keyword>
<dbReference type="UniPathway" id="UPA00098">
    <property type="reaction ID" value="UER00361"/>
</dbReference>
<dbReference type="FunFam" id="1.10.3730.10:FF:000001">
    <property type="entry name" value="Pyrroline-5-carboxylate reductase"/>
    <property type="match status" value="1"/>
</dbReference>
<keyword evidence="4" id="KW-0963">Cytoplasm</keyword>
<proteinExistence type="inferred from homology"/>
<dbReference type="PIRSF" id="PIRSF000193">
    <property type="entry name" value="Pyrrol-5-carb_rd"/>
    <property type="match status" value="1"/>
</dbReference>
<feature type="binding site" evidence="6">
    <location>
        <position position="54"/>
    </location>
    <ligand>
        <name>NADPH</name>
        <dbReference type="ChEBI" id="CHEBI:57783"/>
    </ligand>
</feature>
<feature type="binding site" evidence="6">
    <location>
        <begin position="67"/>
        <end position="70"/>
    </location>
    <ligand>
        <name>NADP(+)</name>
        <dbReference type="ChEBI" id="CHEBI:58349"/>
    </ligand>
</feature>
<dbReference type="AlphaFoldDB" id="A0A133VND0"/>
<comment type="catalytic activity">
    <reaction evidence="4">
        <text>L-proline + NAD(+) = (S)-1-pyrroline-5-carboxylate + NADH + 2 H(+)</text>
        <dbReference type="Rhea" id="RHEA:14105"/>
        <dbReference type="ChEBI" id="CHEBI:15378"/>
        <dbReference type="ChEBI" id="CHEBI:17388"/>
        <dbReference type="ChEBI" id="CHEBI:57540"/>
        <dbReference type="ChEBI" id="CHEBI:57945"/>
        <dbReference type="ChEBI" id="CHEBI:60039"/>
        <dbReference type="EC" id="1.5.1.2"/>
    </reaction>
</comment>
<dbReference type="Pfam" id="PF14748">
    <property type="entry name" value="P5CR_dimer"/>
    <property type="match status" value="1"/>
</dbReference>
<accession>A0A133VND0</accession>
<evidence type="ECO:0000313" key="11">
    <source>
        <dbReference type="Proteomes" id="UP000070175"/>
    </source>
</evidence>
<dbReference type="PATRIC" id="fig|1698285.3.peg.392"/>
<keyword evidence="11" id="KW-1185">Reference proteome</keyword>
<comment type="caution">
    <text evidence="10">The sequence shown here is derived from an EMBL/GenBank/DDBJ whole genome shotgun (WGS) entry which is preliminary data.</text>
</comment>
<dbReference type="EC" id="1.5.1.2" evidence="4 5"/>
<evidence type="ECO:0000313" key="10">
    <source>
        <dbReference type="EMBL" id="KXB07927.1"/>
    </source>
</evidence>
<keyword evidence="3 4" id="KW-0560">Oxidoreductase</keyword>
<dbReference type="InterPro" id="IPR053790">
    <property type="entry name" value="P5CR-like_CS"/>
</dbReference>
<comment type="pathway">
    <text evidence="4 7">Amino-acid biosynthesis; L-proline biosynthesis; L-proline from L-glutamate 5-semialdehyde: step 1/1.</text>
</comment>
<evidence type="ECO:0000256" key="4">
    <source>
        <dbReference type="HAMAP-Rule" id="MF_01925"/>
    </source>
</evidence>
<comment type="subcellular location">
    <subcellularLocation>
        <location evidence="4">Cytoplasm</location>
    </subcellularLocation>
</comment>
<protein>
    <recommendedName>
        <fullName evidence="4 5">Pyrroline-5-carboxylate reductase</fullName>
        <shortName evidence="4">P5C reductase</shortName>
        <shortName evidence="4">P5CR</shortName>
        <ecNumber evidence="4 5">1.5.1.2</ecNumber>
    </recommendedName>
    <alternativeName>
        <fullName evidence="4">PCA reductase</fullName>
    </alternativeName>
</protein>
<name>A0A133VND0_9EURY</name>
<organism evidence="10 11">
    <name type="scientific">candidate division MSBL1 archaeon SCGC-AAA382N08</name>
    <dbReference type="NCBI Taxonomy" id="1698285"/>
    <lineage>
        <taxon>Archaea</taxon>
        <taxon>Methanobacteriati</taxon>
        <taxon>Methanobacteriota</taxon>
        <taxon>candidate division MSBL1</taxon>
    </lineage>
</organism>